<keyword evidence="2 7" id="KW-0238">DNA-binding</keyword>
<evidence type="ECO:0000259" key="5">
    <source>
        <dbReference type="PROSITE" id="PS50110"/>
    </source>
</evidence>
<dbReference type="SMART" id="SM00448">
    <property type="entry name" value="REC"/>
    <property type="match status" value="1"/>
</dbReference>
<dbReference type="Gene3D" id="3.40.50.2300">
    <property type="match status" value="1"/>
</dbReference>
<dbReference type="AlphaFoldDB" id="A0A497U7H0"/>
<reference evidence="7 9" key="2">
    <citation type="submission" date="2018-10" db="EMBL/GenBank/DDBJ databases">
        <title>Genomic Encyclopedia of Archaeal and Bacterial Type Strains, Phase II (KMG-II): from individual species to whole genera.</title>
        <authorList>
            <person name="Goeker M."/>
        </authorList>
    </citation>
    <scope>NUCLEOTIDE SEQUENCE [LARGE SCALE GENOMIC DNA]</scope>
    <source>
        <strain evidence="7 9">DSM 21886</strain>
    </source>
</reference>
<dbReference type="InterPro" id="IPR016032">
    <property type="entry name" value="Sig_transdc_resp-reg_C-effctor"/>
</dbReference>
<dbReference type="CDD" id="cd06170">
    <property type="entry name" value="LuxR_C_like"/>
    <property type="match status" value="1"/>
</dbReference>
<feature type="domain" description="HTH luxR-type" evidence="4">
    <location>
        <begin position="144"/>
        <end position="209"/>
    </location>
</feature>
<dbReference type="SMART" id="SM00421">
    <property type="entry name" value="HTH_LUXR"/>
    <property type="match status" value="1"/>
</dbReference>
<dbReference type="InterPro" id="IPR001789">
    <property type="entry name" value="Sig_transdc_resp-reg_receiver"/>
</dbReference>
<dbReference type="PROSITE" id="PS50110">
    <property type="entry name" value="RESPONSE_REGULATORY"/>
    <property type="match status" value="1"/>
</dbReference>
<dbReference type="InterPro" id="IPR051015">
    <property type="entry name" value="EvgA-like"/>
</dbReference>
<dbReference type="Proteomes" id="UP000233767">
    <property type="component" value="Unassembled WGS sequence"/>
</dbReference>
<dbReference type="InterPro" id="IPR011006">
    <property type="entry name" value="CheY-like_superfamily"/>
</dbReference>
<evidence type="ECO:0000313" key="6">
    <source>
        <dbReference type="EMBL" id="PKW20377.1"/>
    </source>
</evidence>
<gene>
    <name evidence="6" type="ORF">B0G92_3089</name>
    <name evidence="7" type="ORF">CLV50_2939</name>
</gene>
<keyword evidence="1 3" id="KW-0597">Phosphoprotein</keyword>
<dbReference type="EMBL" id="PJND01000010">
    <property type="protein sequence ID" value="PKW20377.1"/>
    <property type="molecule type" value="Genomic_DNA"/>
</dbReference>
<sequence length="221" mass="25134">MENKKLNIAILDDHPLIIEGLTTLFSNHTEFNLLGGFNQSEELFGFEEIDKIDVLLLDIFFGNNNGIDICFDLKKKYPKMIILGISSQAERSIVLQMIKQGASGYLLKTAKNDEYIHCIKEAAKGKIVFGKEVQATLDKIQIADLKSIPRLTKREKEILALLIKGKSTQEISEELFLSFLTIQTHRRNLLQKFDVKNSLELINFANENGLLNDPYFPPNFS</sequence>
<feature type="modified residue" description="4-aspartylphosphate" evidence="3">
    <location>
        <position position="58"/>
    </location>
</feature>
<proteinExistence type="predicted"/>
<name>A0A497U7H0_9FLAO</name>
<evidence type="ECO:0000313" key="9">
    <source>
        <dbReference type="Proteomes" id="UP000275027"/>
    </source>
</evidence>
<organism evidence="7 9">
    <name type="scientific">Flavobacterium lindanitolerans</name>
    <dbReference type="NCBI Taxonomy" id="428988"/>
    <lineage>
        <taxon>Bacteria</taxon>
        <taxon>Pseudomonadati</taxon>
        <taxon>Bacteroidota</taxon>
        <taxon>Flavobacteriia</taxon>
        <taxon>Flavobacteriales</taxon>
        <taxon>Flavobacteriaceae</taxon>
        <taxon>Flavobacterium</taxon>
    </lineage>
</organism>
<dbReference type="CDD" id="cd17535">
    <property type="entry name" value="REC_NarL-like"/>
    <property type="match status" value="1"/>
</dbReference>
<evidence type="ECO:0000256" key="2">
    <source>
        <dbReference type="ARBA" id="ARBA00023125"/>
    </source>
</evidence>
<dbReference type="Pfam" id="PF00072">
    <property type="entry name" value="Response_reg"/>
    <property type="match status" value="1"/>
</dbReference>
<dbReference type="PANTHER" id="PTHR45566:SF1">
    <property type="entry name" value="HTH-TYPE TRANSCRIPTIONAL REGULATOR YHJB-RELATED"/>
    <property type="match status" value="1"/>
</dbReference>
<evidence type="ECO:0000313" key="8">
    <source>
        <dbReference type="Proteomes" id="UP000233767"/>
    </source>
</evidence>
<dbReference type="InterPro" id="IPR000792">
    <property type="entry name" value="Tscrpt_reg_LuxR_C"/>
</dbReference>
<dbReference type="PROSITE" id="PS00622">
    <property type="entry name" value="HTH_LUXR_1"/>
    <property type="match status" value="1"/>
</dbReference>
<evidence type="ECO:0000259" key="4">
    <source>
        <dbReference type="PROSITE" id="PS50043"/>
    </source>
</evidence>
<protein>
    <submittedName>
        <fullName evidence="7">DNA-binding NarL/FixJ family response regulator</fullName>
    </submittedName>
    <submittedName>
        <fullName evidence="6">LuxR family two component transcriptional regulator</fullName>
    </submittedName>
</protein>
<dbReference type="Pfam" id="PF00196">
    <property type="entry name" value="GerE"/>
    <property type="match status" value="1"/>
</dbReference>
<dbReference type="InterPro" id="IPR058245">
    <property type="entry name" value="NreC/VraR/RcsB-like_REC"/>
</dbReference>
<dbReference type="SUPFAM" id="SSF46894">
    <property type="entry name" value="C-terminal effector domain of the bipartite response regulators"/>
    <property type="match status" value="1"/>
</dbReference>
<dbReference type="GO" id="GO:0000160">
    <property type="term" value="P:phosphorelay signal transduction system"/>
    <property type="evidence" value="ECO:0007669"/>
    <property type="project" value="InterPro"/>
</dbReference>
<evidence type="ECO:0000256" key="3">
    <source>
        <dbReference type="PROSITE-ProRule" id="PRU00169"/>
    </source>
</evidence>
<dbReference type="Proteomes" id="UP000275027">
    <property type="component" value="Unassembled WGS sequence"/>
</dbReference>
<evidence type="ECO:0000256" key="1">
    <source>
        <dbReference type="ARBA" id="ARBA00022553"/>
    </source>
</evidence>
<dbReference type="PRINTS" id="PR00038">
    <property type="entry name" value="HTHLUXR"/>
</dbReference>
<dbReference type="PANTHER" id="PTHR45566">
    <property type="entry name" value="HTH-TYPE TRANSCRIPTIONAL REGULATOR YHJB-RELATED"/>
    <property type="match status" value="1"/>
</dbReference>
<dbReference type="SUPFAM" id="SSF52172">
    <property type="entry name" value="CheY-like"/>
    <property type="match status" value="1"/>
</dbReference>
<dbReference type="GO" id="GO:0006355">
    <property type="term" value="P:regulation of DNA-templated transcription"/>
    <property type="evidence" value="ECO:0007669"/>
    <property type="project" value="InterPro"/>
</dbReference>
<reference evidence="6 8" key="1">
    <citation type="submission" date="2017-12" db="EMBL/GenBank/DDBJ databases">
        <title>Genomic Encyclopedia of Type Strains, Phase III (KMG-III): the genomes of soil and plant-associated and newly described type strains.</title>
        <authorList>
            <person name="Whitman W."/>
        </authorList>
    </citation>
    <scope>NUCLEOTIDE SEQUENCE [LARGE SCALE GENOMIC DNA]</scope>
    <source>
        <strain evidence="6 8">IP-10</strain>
    </source>
</reference>
<keyword evidence="8" id="KW-1185">Reference proteome</keyword>
<evidence type="ECO:0000313" key="7">
    <source>
        <dbReference type="EMBL" id="RLJ23666.1"/>
    </source>
</evidence>
<accession>A0A497U7H0</accession>
<feature type="domain" description="Response regulatory" evidence="5">
    <location>
        <begin position="7"/>
        <end position="123"/>
    </location>
</feature>
<comment type="caution">
    <text evidence="7">The sequence shown here is derived from an EMBL/GenBank/DDBJ whole genome shotgun (WGS) entry which is preliminary data.</text>
</comment>
<dbReference type="EMBL" id="RCCB01000014">
    <property type="protein sequence ID" value="RLJ23666.1"/>
    <property type="molecule type" value="Genomic_DNA"/>
</dbReference>
<dbReference type="GO" id="GO:0003677">
    <property type="term" value="F:DNA binding"/>
    <property type="evidence" value="ECO:0007669"/>
    <property type="project" value="UniProtKB-KW"/>
</dbReference>
<dbReference type="RefSeq" id="WP_101472858.1">
    <property type="nucleotide sequence ID" value="NZ_PJND01000010.1"/>
</dbReference>
<dbReference type="PROSITE" id="PS50043">
    <property type="entry name" value="HTH_LUXR_2"/>
    <property type="match status" value="1"/>
</dbReference>